<keyword evidence="3" id="KW-1133">Transmembrane helix</keyword>
<keyword evidence="7" id="KW-1185">Reference proteome</keyword>
<dbReference type="AlphaFoldDB" id="A9UQW2"/>
<sequence>MERQAILGQAEVRGHRISSKKLGLLMAAGIVVLTICIVTPVVLIKPSGSVPADDFAGQVVASQAAYTHLDYLAQTAAINGSNSRSIATNYIYSIGYVQQAIEAAGGAARFNATVDYFVSPYWRLLNESASASILTIGNTYSFTNGYDFRVLRYSGAGNPTSTITHVKDSCTAADYTAANGTIVLLQAVSGLADCDLYTRAMLAEAAGAVGLIAYATKASDGILWPRVRASDWDVSMPFTTLPSVGVTSTVAQILLDTTEAVTLFVAAMSTHVPSANLIVDTLDGDPANTLVVGAHLDSVDAGPGVNDNGSGSAAVLAMVSVMGAKNMKPRNRIRFCWWGAEEEGLIGSRSYLRKLNATDPAEFQRLKANLNFDMLASPNAVHLVYDGMTAPPSSRAGSVQLQKLFETFFNRSQVKYKIQPFSTTGGSDYFPFIHSGQCFCYAGVTVKSRRCSHLNDRDLTGIPAGSIATGAGTEKTPMERDTYGGTANAAYDTCYHQSCDTLQNINKNVYDVQLAAASFAVWHLADLPTLGALRQA</sequence>
<dbReference type="GO" id="GO:0006508">
    <property type="term" value="P:proteolysis"/>
    <property type="evidence" value="ECO:0000318"/>
    <property type="project" value="GO_Central"/>
</dbReference>
<dbReference type="PANTHER" id="PTHR12147">
    <property type="entry name" value="METALLOPEPTIDASE M28 FAMILY MEMBER"/>
    <property type="match status" value="1"/>
</dbReference>
<dbReference type="Proteomes" id="UP000001357">
    <property type="component" value="Unassembled WGS sequence"/>
</dbReference>
<dbReference type="InterPro" id="IPR046450">
    <property type="entry name" value="PA_dom_sf"/>
</dbReference>
<dbReference type="KEGG" id="mbr:MONBRDRAFT_35713"/>
<dbReference type="InParanoid" id="A9UQW2"/>
<evidence type="ECO:0000256" key="3">
    <source>
        <dbReference type="SAM" id="Phobius"/>
    </source>
</evidence>
<dbReference type="RefSeq" id="XP_001742430.1">
    <property type="nucleotide sequence ID" value="XM_001742378.1"/>
</dbReference>
<gene>
    <name evidence="6" type="ORF">MONBRDRAFT_35713</name>
</gene>
<evidence type="ECO:0008006" key="8">
    <source>
        <dbReference type="Google" id="ProtNLM"/>
    </source>
</evidence>
<dbReference type="InterPro" id="IPR007484">
    <property type="entry name" value="Peptidase_M28"/>
</dbReference>
<dbReference type="InterPro" id="IPR003137">
    <property type="entry name" value="PA_domain"/>
</dbReference>
<organism evidence="6 7">
    <name type="scientific">Monosiga brevicollis</name>
    <name type="common">Choanoflagellate</name>
    <dbReference type="NCBI Taxonomy" id="81824"/>
    <lineage>
        <taxon>Eukaryota</taxon>
        <taxon>Choanoflagellata</taxon>
        <taxon>Craspedida</taxon>
        <taxon>Salpingoecidae</taxon>
        <taxon>Monosiga</taxon>
    </lineage>
</organism>
<dbReference type="STRING" id="81824.A9UQW2"/>
<dbReference type="Pfam" id="PF04389">
    <property type="entry name" value="Peptidase_M28"/>
    <property type="match status" value="1"/>
</dbReference>
<comment type="cofactor">
    <cofactor evidence="1">
        <name>Zn(2+)</name>
        <dbReference type="ChEBI" id="CHEBI:29105"/>
    </cofactor>
</comment>
<comment type="similarity">
    <text evidence="2">Belongs to the peptidase M28 family. M28B subfamily.</text>
</comment>
<dbReference type="Gene3D" id="3.40.630.10">
    <property type="entry name" value="Zn peptidases"/>
    <property type="match status" value="1"/>
</dbReference>
<evidence type="ECO:0000313" key="6">
    <source>
        <dbReference type="EMBL" id="EDQ92668.1"/>
    </source>
</evidence>
<name>A9UQW2_MONBE</name>
<dbReference type="Pfam" id="PF02225">
    <property type="entry name" value="PA"/>
    <property type="match status" value="1"/>
</dbReference>
<evidence type="ECO:0000259" key="4">
    <source>
        <dbReference type="Pfam" id="PF02225"/>
    </source>
</evidence>
<feature type="transmembrane region" description="Helical" evidence="3">
    <location>
        <begin position="22"/>
        <end position="43"/>
    </location>
</feature>
<keyword evidence="3" id="KW-0472">Membrane</keyword>
<feature type="domain" description="Peptidase M28" evidence="5">
    <location>
        <begin position="276"/>
        <end position="511"/>
    </location>
</feature>
<dbReference type="GO" id="GO:0008235">
    <property type="term" value="F:metalloexopeptidase activity"/>
    <property type="evidence" value="ECO:0007669"/>
    <property type="project" value="InterPro"/>
</dbReference>
<protein>
    <recommendedName>
        <fullName evidence="8">Peptidase M28 domain-containing protein</fullName>
    </recommendedName>
</protein>
<dbReference type="SUPFAM" id="SSF52025">
    <property type="entry name" value="PA domain"/>
    <property type="match status" value="1"/>
</dbReference>
<evidence type="ECO:0000256" key="2">
    <source>
        <dbReference type="ARBA" id="ARBA00005634"/>
    </source>
</evidence>
<evidence type="ECO:0000313" key="7">
    <source>
        <dbReference type="Proteomes" id="UP000001357"/>
    </source>
</evidence>
<dbReference type="eggNOG" id="KOG2195">
    <property type="taxonomic scope" value="Eukaryota"/>
</dbReference>
<keyword evidence="3" id="KW-0812">Transmembrane</keyword>
<evidence type="ECO:0000256" key="1">
    <source>
        <dbReference type="ARBA" id="ARBA00001947"/>
    </source>
</evidence>
<proteinExistence type="inferred from homology"/>
<dbReference type="SUPFAM" id="SSF53187">
    <property type="entry name" value="Zn-dependent exopeptidases"/>
    <property type="match status" value="1"/>
</dbReference>
<dbReference type="PANTHER" id="PTHR12147:SF26">
    <property type="entry name" value="PEPTIDASE M28 DOMAIN-CONTAINING PROTEIN"/>
    <property type="match status" value="1"/>
</dbReference>
<dbReference type="GeneID" id="5888058"/>
<accession>A9UQW2</accession>
<evidence type="ECO:0000259" key="5">
    <source>
        <dbReference type="Pfam" id="PF04389"/>
    </source>
</evidence>
<dbReference type="EMBL" id="CH991543">
    <property type="protein sequence ID" value="EDQ92668.1"/>
    <property type="molecule type" value="Genomic_DNA"/>
</dbReference>
<dbReference type="InterPro" id="IPR045175">
    <property type="entry name" value="M28_fam"/>
</dbReference>
<feature type="domain" description="PA" evidence="4">
    <location>
        <begin position="167"/>
        <end position="253"/>
    </location>
</feature>
<reference evidence="6 7" key="1">
    <citation type="journal article" date="2008" name="Nature">
        <title>The genome of the choanoflagellate Monosiga brevicollis and the origin of metazoans.</title>
        <authorList>
            <consortium name="JGI Sequencing"/>
            <person name="King N."/>
            <person name="Westbrook M.J."/>
            <person name="Young S.L."/>
            <person name="Kuo A."/>
            <person name="Abedin M."/>
            <person name="Chapman J."/>
            <person name="Fairclough S."/>
            <person name="Hellsten U."/>
            <person name="Isogai Y."/>
            <person name="Letunic I."/>
            <person name="Marr M."/>
            <person name="Pincus D."/>
            <person name="Putnam N."/>
            <person name="Rokas A."/>
            <person name="Wright K.J."/>
            <person name="Zuzow R."/>
            <person name="Dirks W."/>
            <person name="Good M."/>
            <person name="Goodstein D."/>
            <person name="Lemons D."/>
            <person name="Li W."/>
            <person name="Lyons J.B."/>
            <person name="Morris A."/>
            <person name="Nichols S."/>
            <person name="Richter D.J."/>
            <person name="Salamov A."/>
            <person name="Bork P."/>
            <person name="Lim W.A."/>
            <person name="Manning G."/>
            <person name="Miller W.T."/>
            <person name="McGinnis W."/>
            <person name="Shapiro H."/>
            <person name="Tjian R."/>
            <person name="Grigoriev I.V."/>
            <person name="Rokhsar D."/>
        </authorList>
    </citation>
    <scope>NUCLEOTIDE SEQUENCE [LARGE SCALE GENOMIC DNA]</scope>
    <source>
        <strain evidence="7">MX1 / ATCC 50154</strain>
    </source>
</reference>